<dbReference type="OrthoDB" id="9807052at2"/>
<dbReference type="InterPro" id="IPR011990">
    <property type="entry name" value="TPR-like_helical_dom_sf"/>
</dbReference>
<evidence type="ECO:0000313" key="5">
    <source>
        <dbReference type="EMBL" id="KCZ95285.1"/>
    </source>
</evidence>
<evidence type="ECO:0000259" key="4">
    <source>
        <dbReference type="PROSITE" id="PS50043"/>
    </source>
</evidence>
<dbReference type="InterPro" id="IPR059106">
    <property type="entry name" value="WHD_MalT"/>
</dbReference>
<dbReference type="InterPro" id="IPR016032">
    <property type="entry name" value="Sig_transdc_resp-reg_C-effctor"/>
</dbReference>
<dbReference type="Gene3D" id="1.10.10.10">
    <property type="entry name" value="Winged helix-like DNA-binding domain superfamily/Winged helix DNA-binding domain"/>
    <property type="match status" value="1"/>
</dbReference>
<evidence type="ECO:0000256" key="1">
    <source>
        <dbReference type="ARBA" id="ARBA00023015"/>
    </source>
</evidence>
<sequence length="891" mass="99961">MSSSEPDIAPWLLRSKVTPPRQLLSLIRRPDLIQRLETGAEGSLIMLEAPGGYGKSCLLSEWKDQSARQGAKVCWLAIDEDDDVETFIAYLAYSAHIAGIDTAGSGLLNFELSSDGNPSQAIWQFLARIERSGHPVHIVLDDFERLSPAVSRLVIPTLLRRLPENATLVIASRGAVDISTVDFDHRGLVTRLGPADLSFGLQEMTRLWKGRLTPRQIERLSEWTEGWPVLIRLLLTASDMGTFDIRHIDEPGYRDMAIPAYFEEKILSRIDWDLMVFLREASVFEEIPFDAIQEVLDQDDPDFWRRLESLEAFLVPLSGERSGYRLHPMMREYLRQTLSEQQPGRYGALQVRAANWYSDRGNHVRAVKHALAAGDETLLIEILEQTGGIRLWLQEGLIEFRAIDRHLKPEIVQKSPTSALMRCVILMKSGKQSDAAALYDGIIARHRARIAADDLLSISSTVMRVMLAVYGGNKINDQDVQQIEDAIRRPERVFEHFEGFILTFKCLAAHQAGKLRDAIQFAHEALDVFHVSGSLYGEVYIHIHLAMIHSFMRQTDESVGEFRQASDLIRRDLSFEGGIKYLNDVIAIEARHEHAPYDQKDMPRLKNLVARLLRAEGWIDIYSGAFRTLSEQIYLAGSLDDALHVLSLALDFSRRNRITSLTRICEAQREILSLISSAPRQSGGGAVAHDAYDPIPALATSPWRVVEAECERHLHLARSGEVTPNLERVTAFRDDQLAEGNLRVATRISALLALVSSGRDLERSLGILEEALDDNRFGRATLFVEDILRAQIAGAGLAARFPQLFARLSARPRPAAGEAPGGRRESIVTQKEWAVLRELHKGQTDKQIALTIGVTEHAIRYHLKNIYAKLNARTRQEAVQRAAALGLLTLS</sequence>
<protein>
    <submittedName>
        <fullName evidence="5">LuxR family transcriptional regulator</fullName>
    </submittedName>
</protein>
<dbReference type="Proteomes" id="UP000025061">
    <property type="component" value="Unassembled WGS sequence"/>
</dbReference>
<evidence type="ECO:0000313" key="6">
    <source>
        <dbReference type="Proteomes" id="UP000025061"/>
    </source>
</evidence>
<dbReference type="Pfam" id="PF00196">
    <property type="entry name" value="GerE"/>
    <property type="match status" value="1"/>
</dbReference>
<feature type="domain" description="HTH luxR-type" evidence="4">
    <location>
        <begin position="821"/>
        <end position="886"/>
    </location>
</feature>
<dbReference type="Pfam" id="PF25873">
    <property type="entry name" value="WHD_MalT"/>
    <property type="match status" value="1"/>
</dbReference>
<dbReference type="SMART" id="SM00421">
    <property type="entry name" value="HTH_LUXR"/>
    <property type="match status" value="1"/>
</dbReference>
<dbReference type="CDD" id="cd06170">
    <property type="entry name" value="LuxR_C_like"/>
    <property type="match status" value="1"/>
</dbReference>
<dbReference type="AlphaFoldDB" id="A0A059FX35"/>
<keyword evidence="3" id="KW-0804">Transcription</keyword>
<comment type="caution">
    <text evidence="5">The sequence shown here is derived from an EMBL/GenBank/DDBJ whole genome shotgun (WGS) entry which is preliminary data.</text>
</comment>
<dbReference type="PANTHER" id="PTHR44688">
    <property type="entry name" value="DNA-BINDING TRANSCRIPTIONAL ACTIVATOR DEVR_DOSR"/>
    <property type="match status" value="1"/>
</dbReference>
<evidence type="ECO:0000256" key="3">
    <source>
        <dbReference type="ARBA" id="ARBA00023163"/>
    </source>
</evidence>
<keyword evidence="2" id="KW-0238">DNA-binding</keyword>
<dbReference type="PANTHER" id="PTHR44688:SF25">
    <property type="entry name" value="HTH LUXR-TYPE DOMAIN-CONTAINING PROTEIN"/>
    <property type="match status" value="1"/>
</dbReference>
<dbReference type="Gene3D" id="1.25.40.10">
    <property type="entry name" value="Tetratricopeptide repeat domain"/>
    <property type="match status" value="1"/>
</dbReference>
<name>A0A059FX35_9PROT</name>
<dbReference type="PROSITE" id="PS50043">
    <property type="entry name" value="HTH_LUXR_2"/>
    <property type="match status" value="1"/>
</dbReference>
<proteinExistence type="predicted"/>
<keyword evidence="6" id="KW-1185">Reference proteome</keyword>
<evidence type="ECO:0000256" key="2">
    <source>
        <dbReference type="ARBA" id="ARBA00023125"/>
    </source>
</evidence>
<dbReference type="PATRIC" id="fig|1280951.3.peg.1301"/>
<organism evidence="5 6">
    <name type="scientific">Hyphomonas hirschiana VP5</name>
    <dbReference type="NCBI Taxonomy" id="1280951"/>
    <lineage>
        <taxon>Bacteria</taxon>
        <taxon>Pseudomonadati</taxon>
        <taxon>Pseudomonadota</taxon>
        <taxon>Alphaproteobacteria</taxon>
        <taxon>Hyphomonadales</taxon>
        <taxon>Hyphomonadaceae</taxon>
        <taxon>Hyphomonas</taxon>
    </lineage>
</organism>
<dbReference type="Gene3D" id="3.40.50.300">
    <property type="entry name" value="P-loop containing nucleotide triphosphate hydrolases"/>
    <property type="match status" value="1"/>
</dbReference>
<dbReference type="InterPro" id="IPR000792">
    <property type="entry name" value="Tscrpt_reg_LuxR_C"/>
</dbReference>
<dbReference type="SUPFAM" id="SSF48452">
    <property type="entry name" value="TPR-like"/>
    <property type="match status" value="1"/>
</dbReference>
<dbReference type="InterPro" id="IPR036388">
    <property type="entry name" value="WH-like_DNA-bd_sf"/>
</dbReference>
<dbReference type="SUPFAM" id="SSF46894">
    <property type="entry name" value="C-terminal effector domain of the bipartite response regulators"/>
    <property type="match status" value="1"/>
</dbReference>
<dbReference type="RefSeq" id="WP_035590993.1">
    <property type="nucleotide sequence ID" value="NZ_ARYI01000004.1"/>
</dbReference>
<keyword evidence="1" id="KW-0805">Transcription regulation</keyword>
<dbReference type="GO" id="GO:0006355">
    <property type="term" value="P:regulation of DNA-templated transcription"/>
    <property type="evidence" value="ECO:0007669"/>
    <property type="project" value="InterPro"/>
</dbReference>
<dbReference type="GO" id="GO:0003677">
    <property type="term" value="F:DNA binding"/>
    <property type="evidence" value="ECO:0007669"/>
    <property type="project" value="UniProtKB-KW"/>
</dbReference>
<dbReference type="EMBL" id="ARYI01000004">
    <property type="protein sequence ID" value="KCZ95285.1"/>
    <property type="molecule type" value="Genomic_DNA"/>
</dbReference>
<accession>A0A059FX35</accession>
<dbReference type="InterPro" id="IPR027417">
    <property type="entry name" value="P-loop_NTPase"/>
</dbReference>
<dbReference type="SUPFAM" id="SSF52540">
    <property type="entry name" value="P-loop containing nucleoside triphosphate hydrolases"/>
    <property type="match status" value="1"/>
</dbReference>
<gene>
    <name evidence="5" type="ORF">HHI_06429</name>
</gene>
<reference evidence="5 6" key="1">
    <citation type="submission" date="2013-04" db="EMBL/GenBank/DDBJ databases">
        <title>Hyphomonas hirschiana VP5 Genome Sequencing.</title>
        <authorList>
            <person name="Lai Q."/>
            <person name="Shao Z."/>
        </authorList>
    </citation>
    <scope>NUCLEOTIDE SEQUENCE [LARGE SCALE GENOMIC DNA]</scope>
    <source>
        <strain evidence="5 6">VP5</strain>
    </source>
</reference>